<reference evidence="9 10" key="1">
    <citation type="submission" date="2017-12" db="EMBL/GenBank/DDBJ databases">
        <title>Anaerobic carbon monoxide metabolism by Pleomorphomonas carboxyditropha sp. nov., a new mesophilic hydrogenogenic carboxidotroph.</title>
        <authorList>
            <person name="Esquivel-Elizondo S."/>
            <person name="Krajmalnik-Brown R."/>
        </authorList>
    </citation>
    <scope>NUCLEOTIDE SEQUENCE [LARGE SCALE GENOMIC DNA]</scope>
    <source>
        <strain evidence="9 10">R5-392</strain>
    </source>
</reference>
<keyword evidence="3" id="KW-1003">Cell membrane</keyword>
<keyword evidence="5 7" id="KW-1133">Transmembrane helix</keyword>
<proteinExistence type="inferred from homology"/>
<dbReference type="Proteomes" id="UP000233491">
    <property type="component" value="Unassembled WGS sequence"/>
</dbReference>
<dbReference type="AlphaFoldDB" id="A0A1I4U6P9"/>
<evidence type="ECO:0000256" key="6">
    <source>
        <dbReference type="ARBA" id="ARBA00023136"/>
    </source>
</evidence>
<dbReference type="PANTHER" id="PTHR33778:SF1">
    <property type="entry name" value="MAGNESIUM TRANSPORTER YHID-RELATED"/>
    <property type="match status" value="1"/>
</dbReference>
<comment type="subcellular location">
    <subcellularLocation>
        <location evidence="7">Cell inner membrane</location>
        <topology evidence="7">Multi-pass membrane protein</topology>
    </subcellularLocation>
    <subcellularLocation>
        <location evidence="1">Cell membrane</location>
        <topology evidence="1">Multi-pass membrane protein</topology>
    </subcellularLocation>
</comment>
<protein>
    <recommendedName>
        <fullName evidence="7">Protein MgtC</fullName>
    </recommendedName>
</protein>
<dbReference type="EMBL" id="PJNW01000001">
    <property type="protein sequence ID" value="PKR91186.1"/>
    <property type="molecule type" value="Genomic_DNA"/>
</dbReference>
<dbReference type="Pfam" id="PF02308">
    <property type="entry name" value="MgtC"/>
    <property type="match status" value="1"/>
</dbReference>
<evidence type="ECO:0000256" key="4">
    <source>
        <dbReference type="ARBA" id="ARBA00022692"/>
    </source>
</evidence>
<dbReference type="RefSeq" id="WP_101286949.1">
    <property type="nucleotide sequence ID" value="NZ_FOUQ01000007.1"/>
</dbReference>
<evidence type="ECO:0000256" key="5">
    <source>
        <dbReference type="ARBA" id="ARBA00022989"/>
    </source>
</evidence>
<dbReference type="InterPro" id="IPR049177">
    <property type="entry name" value="MgtC_SapB_SrpB_YhiD_N"/>
</dbReference>
<evidence type="ECO:0000313" key="9">
    <source>
        <dbReference type="EMBL" id="PKR91186.1"/>
    </source>
</evidence>
<dbReference type="OrthoDB" id="9811198at2"/>
<dbReference type="PRINTS" id="PR01837">
    <property type="entry name" value="MGTCSAPBPROT"/>
</dbReference>
<keyword evidence="4 7" id="KW-0812">Transmembrane</keyword>
<accession>A0A1I4U6P9</accession>
<keyword evidence="7" id="KW-0997">Cell inner membrane</keyword>
<evidence type="ECO:0000256" key="3">
    <source>
        <dbReference type="ARBA" id="ARBA00022475"/>
    </source>
</evidence>
<evidence type="ECO:0000259" key="8">
    <source>
        <dbReference type="Pfam" id="PF02308"/>
    </source>
</evidence>
<feature type="transmembrane region" description="Helical" evidence="7">
    <location>
        <begin position="118"/>
        <end position="149"/>
    </location>
</feature>
<evidence type="ECO:0000313" key="10">
    <source>
        <dbReference type="Proteomes" id="UP000233491"/>
    </source>
</evidence>
<dbReference type="GO" id="GO:0005886">
    <property type="term" value="C:plasma membrane"/>
    <property type="evidence" value="ECO:0007669"/>
    <property type="project" value="UniProtKB-SubCell"/>
</dbReference>
<evidence type="ECO:0000256" key="1">
    <source>
        <dbReference type="ARBA" id="ARBA00004651"/>
    </source>
</evidence>
<evidence type="ECO:0000256" key="7">
    <source>
        <dbReference type="RuleBase" id="RU365041"/>
    </source>
</evidence>
<dbReference type="InterPro" id="IPR003416">
    <property type="entry name" value="MgtC/SapB/SrpB/YhiD_fam"/>
</dbReference>
<comment type="caution">
    <text evidence="9">The sequence shown here is derived from an EMBL/GenBank/DDBJ whole genome shotgun (WGS) entry which is preliminary data.</text>
</comment>
<feature type="transmembrane region" description="Helical" evidence="7">
    <location>
        <begin position="49"/>
        <end position="68"/>
    </location>
</feature>
<feature type="transmembrane region" description="Helical" evidence="7">
    <location>
        <begin position="20"/>
        <end position="37"/>
    </location>
</feature>
<feature type="transmembrane region" description="Helical" evidence="7">
    <location>
        <begin position="88"/>
        <end position="106"/>
    </location>
</feature>
<keyword evidence="10" id="KW-1185">Reference proteome</keyword>
<organism evidence="9 10">
    <name type="scientific">Pleomorphomonas diazotrophica</name>
    <dbReference type="NCBI Taxonomy" id="1166257"/>
    <lineage>
        <taxon>Bacteria</taxon>
        <taxon>Pseudomonadati</taxon>
        <taxon>Pseudomonadota</taxon>
        <taxon>Alphaproteobacteria</taxon>
        <taxon>Hyphomicrobiales</taxon>
        <taxon>Pleomorphomonadaceae</taxon>
        <taxon>Pleomorphomonas</taxon>
    </lineage>
</organism>
<comment type="similarity">
    <text evidence="2 7">Belongs to the MgtC/SapB family.</text>
</comment>
<gene>
    <name evidence="9" type="ORF">CXZ10_00250</name>
</gene>
<feature type="domain" description="MgtC/SapB/SrpB/YhiD N-terminal" evidence="8">
    <location>
        <begin position="27"/>
        <end position="153"/>
    </location>
</feature>
<name>A0A1I4U6P9_9HYPH</name>
<dbReference type="PANTHER" id="PTHR33778">
    <property type="entry name" value="PROTEIN MGTC"/>
    <property type="match status" value="1"/>
</dbReference>
<sequence length="168" mass="17780">MPQSLIDEFTFEFPLPIEILLLRTIGAAVLCGVIGLERGVHNNPAGLRTNMLVGLAVSTFCMITFYMMETMTAGNNAMQFDPIRLVEAVTAGITFLAAGVIVFTKGDVKGLTTGASMWLSGAIGLACGLGLWSVALLASFAGVVILWVLRHVQYKTGLKDGDPSADGK</sequence>
<evidence type="ECO:0000256" key="2">
    <source>
        <dbReference type="ARBA" id="ARBA00009298"/>
    </source>
</evidence>
<keyword evidence="6 7" id="KW-0472">Membrane</keyword>